<dbReference type="EMBL" id="JAVXUP010000014">
    <property type="protein sequence ID" value="KAK3042922.1"/>
    <property type="molecule type" value="Genomic_DNA"/>
</dbReference>
<sequence>MDRPSGGEEEENGANKPELDQLKIETRGQDPRPEPDSKVDGGANGEQEADSSKDDKATSSTPNRVKKSVSWSEELVMESTYSRSDDDGSNPYIAYTPAPPNRPPFNFKG</sequence>
<accession>A0AA88XA75</accession>
<name>A0AA88XA75_9ASTE</name>
<keyword evidence="3" id="KW-1185">Reference proteome</keyword>
<evidence type="ECO:0000256" key="1">
    <source>
        <dbReference type="SAM" id="MobiDB-lite"/>
    </source>
</evidence>
<evidence type="ECO:0000313" key="2">
    <source>
        <dbReference type="EMBL" id="KAK3042922.1"/>
    </source>
</evidence>
<protein>
    <submittedName>
        <fullName evidence="2">Uncharacterized protein</fullName>
    </submittedName>
</protein>
<evidence type="ECO:0000313" key="3">
    <source>
        <dbReference type="Proteomes" id="UP001188597"/>
    </source>
</evidence>
<feature type="compositionally biased region" description="Basic and acidic residues" evidence="1">
    <location>
        <begin position="17"/>
        <end position="39"/>
    </location>
</feature>
<comment type="caution">
    <text evidence="2">The sequence shown here is derived from an EMBL/GenBank/DDBJ whole genome shotgun (WGS) entry which is preliminary data.</text>
</comment>
<feature type="region of interest" description="Disordered" evidence="1">
    <location>
        <begin position="1"/>
        <end position="109"/>
    </location>
</feature>
<organism evidence="2 3">
    <name type="scientific">Escallonia herrerae</name>
    <dbReference type="NCBI Taxonomy" id="1293975"/>
    <lineage>
        <taxon>Eukaryota</taxon>
        <taxon>Viridiplantae</taxon>
        <taxon>Streptophyta</taxon>
        <taxon>Embryophyta</taxon>
        <taxon>Tracheophyta</taxon>
        <taxon>Spermatophyta</taxon>
        <taxon>Magnoliopsida</taxon>
        <taxon>eudicotyledons</taxon>
        <taxon>Gunneridae</taxon>
        <taxon>Pentapetalae</taxon>
        <taxon>asterids</taxon>
        <taxon>campanulids</taxon>
        <taxon>Escalloniales</taxon>
        <taxon>Escalloniaceae</taxon>
        <taxon>Escallonia</taxon>
    </lineage>
</organism>
<dbReference type="AlphaFoldDB" id="A0AA88XA75"/>
<dbReference type="Proteomes" id="UP001188597">
    <property type="component" value="Unassembled WGS sequence"/>
</dbReference>
<proteinExistence type="predicted"/>
<gene>
    <name evidence="2" type="ORF">RJ639_000998</name>
</gene>
<reference evidence="2" key="1">
    <citation type="submission" date="2022-12" db="EMBL/GenBank/DDBJ databases">
        <title>Draft genome assemblies for two species of Escallonia (Escalloniales).</title>
        <authorList>
            <person name="Chanderbali A."/>
            <person name="Dervinis C."/>
            <person name="Anghel I."/>
            <person name="Soltis D."/>
            <person name="Soltis P."/>
            <person name="Zapata F."/>
        </authorList>
    </citation>
    <scope>NUCLEOTIDE SEQUENCE</scope>
    <source>
        <strain evidence="2">UCBG64.0493</strain>
        <tissue evidence="2">Leaf</tissue>
    </source>
</reference>